<dbReference type="Gene3D" id="2.40.10.350">
    <property type="entry name" value="Rod shape-determining protein MreC, domain 2"/>
    <property type="match status" value="1"/>
</dbReference>
<dbReference type="PANTHER" id="PTHR34138">
    <property type="entry name" value="CELL SHAPE-DETERMINING PROTEIN MREC"/>
    <property type="match status" value="1"/>
</dbReference>
<keyword evidence="6" id="KW-0175">Coiled coil</keyword>
<protein>
    <recommendedName>
        <fullName evidence="2 5">Cell shape-determining protein MreC</fullName>
    </recommendedName>
    <alternativeName>
        <fullName evidence="4 5">Cell shape protein MreC</fullName>
    </alternativeName>
</protein>
<dbReference type="NCBIfam" id="TIGR00219">
    <property type="entry name" value="mreC"/>
    <property type="match status" value="1"/>
</dbReference>
<dbReference type="EMBL" id="VMGK01000014">
    <property type="protein sequence ID" value="TSC92785.1"/>
    <property type="molecule type" value="Genomic_DNA"/>
</dbReference>
<dbReference type="InterPro" id="IPR042177">
    <property type="entry name" value="Cell/Rod_1"/>
</dbReference>
<feature type="coiled-coil region" evidence="6">
    <location>
        <begin position="85"/>
        <end position="115"/>
    </location>
</feature>
<feature type="domain" description="Rod shape-determining protein MreC beta-barrel core" evidence="8">
    <location>
        <begin position="132"/>
        <end position="276"/>
    </location>
</feature>
<keyword evidence="3 5" id="KW-0133">Cell shape</keyword>
<evidence type="ECO:0000256" key="5">
    <source>
        <dbReference type="PIRNR" id="PIRNR038471"/>
    </source>
</evidence>
<dbReference type="GO" id="GO:0005886">
    <property type="term" value="C:plasma membrane"/>
    <property type="evidence" value="ECO:0007669"/>
    <property type="project" value="TreeGrafter"/>
</dbReference>
<accession>A0A554LIS5</accession>
<dbReference type="AlphaFoldDB" id="A0A554LIS5"/>
<evidence type="ECO:0000259" key="8">
    <source>
        <dbReference type="Pfam" id="PF04085"/>
    </source>
</evidence>
<evidence type="ECO:0000256" key="6">
    <source>
        <dbReference type="SAM" id="Coils"/>
    </source>
</evidence>
<keyword evidence="7" id="KW-0472">Membrane</keyword>
<evidence type="ECO:0000256" key="3">
    <source>
        <dbReference type="ARBA" id="ARBA00022960"/>
    </source>
</evidence>
<dbReference type="PANTHER" id="PTHR34138:SF1">
    <property type="entry name" value="CELL SHAPE-DETERMINING PROTEIN MREC"/>
    <property type="match status" value="1"/>
</dbReference>
<keyword evidence="7" id="KW-1133">Transmembrane helix</keyword>
<evidence type="ECO:0000256" key="7">
    <source>
        <dbReference type="SAM" id="Phobius"/>
    </source>
</evidence>
<evidence type="ECO:0000313" key="9">
    <source>
        <dbReference type="EMBL" id="TSC92785.1"/>
    </source>
</evidence>
<evidence type="ECO:0000256" key="1">
    <source>
        <dbReference type="ARBA" id="ARBA00009369"/>
    </source>
</evidence>
<dbReference type="Pfam" id="PF04085">
    <property type="entry name" value="MreC"/>
    <property type="match status" value="1"/>
</dbReference>
<comment type="function">
    <text evidence="5">Involved in formation and maintenance of cell shape.</text>
</comment>
<dbReference type="PIRSF" id="PIRSF038471">
    <property type="entry name" value="MreC"/>
    <property type="match status" value="1"/>
</dbReference>
<evidence type="ECO:0000256" key="4">
    <source>
        <dbReference type="ARBA" id="ARBA00032089"/>
    </source>
</evidence>
<sequence>MRILYLSDDGLIRPLIYMSKYKISFGFVLLAIFGLVSNEFHFFRNTVVLTRQILSPFSTRAISRSQSLPNFFNNILEIGKLINENEKLKNENYDLLGEVARLKEVEKENQTLKQEMQIKIDPHGRGLIVAKIVAKSPSSFNQTIFLSAGEKQGVKVNDPVIGRSHLIGKIEKVNQNSSQAILINNHRFLMPVILSESRALGLMRGGLDGVVVEQIPADQEINIGEQIITSGISEDFPYSFLVGSVAEKISGDSEISQTVLVSQPIKINELETVFVLGEK</sequence>
<name>A0A554LIS5_9BACT</name>
<feature type="transmembrane region" description="Helical" evidence="7">
    <location>
        <begin position="21"/>
        <end position="43"/>
    </location>
</feature>
<keyword evidence="7" id="KW-0812">Transmembrane</keyword>
<dbReference type="GO" id="GO:0008360">
    <property type="term" value="P:regulation of cell shape"/>
    <property type="evidence" value="ECO:0007669"/>
    <property type="project" value="UniProtKB-KW"/>
</dbReference>
<dbReference type="InterPro" id="IPR042175">
    <property type="entry name" value="Cell/Rod_MreC_2"/>
</dbReference>
<dbReference type="InterPro" id="IPR055342">
    <property type="entry name" value="MreC_beta-barrel_core"/>
</dbReference>
<organism evidence="9 10">
    <name type="scientific">Candidatus Berkelbacteria bacterium Licking1014_7</name>
    <dbReference type="NCBI Taxonomy" id="2017147"/>
    <lineage>
        <taxon>Bacteria</taxon>
        <taxon>Candidatus Berkelbacteria</taxon>
    </lineage>
</organism>
<evidence type="ECO:0000313" key="10">
    <source>
        <dbReference type="Proteomes" id="UP000315689"/>
    </source>
</evidence>
<gene>
    <name evidence="9" type="ORF">CEN89_487</name>
</gene>
<proteinExistence type="inferred from homology"/>
<evidence type="ECO:0000256" key="2">
    <source>
        <dbReference type="ARBA" id="ARBA00013855"/>
    </source>
</evidence>
<dbReference type="Gene3D" id="2.40.10.340">
    <property type="entry name" value="Rod shape-determining protein MreC, domain 1"/>
    <property type="match status" value="1"/>
</dbReference>
<reference evidence="9 10" key="1">
    <citation type="submission" date="2017-07" db="EMBL/GenBank/DDBJ databases">
        <title>Mechanisms for carbon and nitrogen cycling indicate functional differentiation within the Candidate Phyla Radiation.</title>
        <authorList>
            <person name="Danczak R.E."/>
            <person name="Johnston M.D."/>
            <person name="Kenah C."/>
            <person name="Slattery M."/>
            <person name="Wrighton K.C."/>
            <person name="Wilkins M.J."/>
        </authorList>
    </citation>
    <scope>NUCLEOTIDE SEQUENCE [LARGE SCALE GENOMIC DNA]</scope>
    <source>
        <strain evidence="9">Licking1014_7</strain>
    </source>
</reference>
<comment type="similarity">
    <text evidence="1 5">Belongs to the MreC family.</text>
</comment>
<comment type="caution">
    <text evidence="9">The sequence shown here is derived from an EMBL/GenBank/DDBJ whole genome shotgun (WGS) entry which is preliminary data.</text>
</comment>
<dbReference type="InterPro" id="IPR007221">
    <property type="entry name" value="MreC"/>
</dbReference>
<dbReference type="Proteomes" id="UP000315689">
    <property type="component" value="Unassembled WGS sequence"/>
</dbReference>